<organism evidence="16 17">
    <name type="scientific">Brassicogethes aeneus</name>
    <name type="common">Rape pollen beetle</name>
    <name type="synonym">Meligethes aeneus</name>
    <dbReference type="NCBI Taxonomy" id="1431903"/>
    <lineage>
        <taxon>Eukaryota</taxon>
        <taxon>Metazoa</taxon>
        <taxon>Ecdysozoa</taxon>
        <taxon>Arthropoda</taxon>
        <taxon>Hexapoda</taxon>
        <taxon>Insecta</taxon>
        <taxon>Pterygota</taxon>
        <taxon>Neoptera</taxon>
        <taxon>Endopterygota</taxon>
        <taxon>Coleoptera</taxon>
        <taxon>Polyphaga</taxon>
        <taxon>Cucujiformia</taxon>
        <taxon>Nitidulidae</taxon>
        <taxon>Meligethinae</taxon>
        <taxon>Brassicogethes</taxon>
    </lineage>
</organism>
<evidence type="ECO:0000256" key="5">
    <source>
        <dbReference type="ARBA" id="ARBA00022723"/>
    </source>
</evidence>
<dbReference type="PROSITE" id="PS51808">
    <property type="entry name" value="CHCH"/>
    <property type="match status" value="1"/>
</dbReference>
<evidence type="ECO:0000256" key="2">
    <source>
        <dbReference type="ARBA" id="ARBA00004569"/>
    </source>
</evidence>
<gene>
    <name evidence="16" type="ORF">MELIAE_LOCUS12177</name>
</gene>
<evidence type="ECO:0000256" key="1">
    <source>
        <dbReference type="ARBA" id="ARBA00004496"/>
    </source>
</evidence>
<dbReference type="PANTHER" id="PTHR16719:SF0">
    <property type="entry name" value="CYTOCHROME C OXIDASE COPPER CHAPERONE"/>
    <property type="match status" value="1"/>
</dbReference>
<evidence type="ECO:0000313" key="17">
    <source>
        <dbReference type="Proteomes" id="UP001154078"/>
    </source>
</evidence>
<evidence type="ECO:0000256" key="11">
    <source>
        <dbReference type="ARBA" id="ARBA00055863"/>
    </source>
</evidence>
<keyword evidence="5 14" id="KW-0479">Metal-binding</keyword>
<evidence type="ECO:0000256" key="12">
    <source>
        <dbReference type="ARBA" id="ARBA00065132"/>
    </source>
</evidence>
<comment type="similarity">
    <text evidence="3">Belongs to the COX17 family.</text>
</comment>
<evidence type="ECO:0000256" key="9">
    <source>
        <dbReference type="ARBA" id="ARBA00023157"/>
    </source>
</evidence>
<comment type="subcellular location">
    <subcellularLocation>
        <location evidence="1">Cytoplasm</location>
    </subcellularLocation>
    <subcellularLocation>
        <location evidence="2">Mitochondrion intermembrane space</location>
    </subcellularLocation>
</comment>
<comment type="subunit">
    <text evidence="12">Interacts with COA1. Interacts with the chaperone CHCHD4; this is important for correct folding and the formation of disulfide bonds that stabilize the structure.</text>
</comment>
<evidence type="ECO:0000256" key="3">
    <source>
        <dbReference type="ARBA" id="ARBA00009241"/>
    </source>
</evidence>
<evidence type="ECO:0000313" key="16">
    <source>
        <dbReference type="EMBL" id="CAH0563321.1"/>
    </source>
</evidence>
<evidence type="ECO:0000256" key="10">
    <source>
        <dbReference type="ARBA" id="ARBA00023186"/>
    </source>
</evidence>
<evidence type="ECO:0000256" key="6">
    <source>
        <dbReference type="ARBA" id="ARBA00022990"/>
    </source>
</evidence>
<dbReference type="GO" id="GO:0005758">
    <property type="term" value="C:mitochondrial intermembrane space"/>
    <property type="evidence" value="ECO:0007669"/>
    <property type="project" value="UniProtKB-SubCell"/>
</dbReference>
<evidence type="ECO:0000256" key="15">
    <source>
        <dbReference type="SAM" id="MobiDB-lite"/>
    </source>
</evidence>
<sequence>MGNQISQNVEAASTGTAKANEEPKKLKACCACPETKKVRDACIIENGEENCQHLIEAHKKCMRDLGFNI</sequence>
<keyword evidence="9" id="KW-1015">Disulfide bond</keyword>
<evidence type="ECO:0000256" key="14">
    <source>
        <dbReference type="PIRSR" id="PIRSR607745-1"/>
    </source>
</evidence>
<keyword evidence="7 14" id="KW-0186">Copper</keyword>
<dbReference type="Gene3D" id="1.10.287.1130">
    <property type="entry name" value="CytochromE C oxidase copper chaperone"/>
    <property type="match status" value="1"/>
</dbReference>
<dbReference type="GO" id="GO:0033617">
    <property type="term" value="P:mitochondrial respiratory chain complex IV assembly"/>
    <property type="evidence" value="ECO:0007669"/>
    <property type="project" value="TreeGrafter"/>
</dbReference>
<dbReference type="AlphaFoldDB" id="A0A9P0BHC2"/>
<keyword evidence="6" id="KW-0007">Acetylation</keyword>
<accession>A0A9P0BHC2</accession>
<feature type="compositionally biased region" description="Polar residues" evidence="15">
    <location>
        <begin position="1"/>
        <end position="17"/>
    </location>
</feature>
<evidence type="ECO:0000256" key="8">
    <source>
        <dbReference type="ARBA" id="ARBA00023128"/>
    </source>
</evidence>
<dbReference type="InterPro" id="IPR007745">
    <property type="entry name" value="Cyt_c_oxidase_Cu-chaperone"/>
</dbReference>
<keyword evidence="17" id="KW-1185">Reference proteome</keyword>
<dbReference type="SUPFAM" id="SSF47072">
    <property type="entry name" value="Cysteine alpha-hairpin motif"/>
    <property type="match status" value="1"/>
</dbReference>
<feature type="region of interest" description="Disordered" evidence="15">
    <location>
        <begin position="1"/>
        <end position="24"/>
    </location>
</feature>
<name>A0A9P0BHC2_BRAAE</name>
<dbReference type="OrthoDB" id="1915887at2759"/>
<keyword evidence="8" id="KW-0496">Mitochondrion</keyword>
<evidence type="ECO:0000256" key="7">
    <source>
        <dbReference type="ARBA" id="ARBA00023008"/>
    </source>
</evidence>
<feature type="binding site" evidence="14">
    <location>
        <position position="30"/>
    </location>
    <ligand>
        <name>Cu cation</name>
        <dbReference type="ChEBI" id="CHEBI:23378"/>
    </ligand>
</feature>
<keyword evidence="4" id="KW-0963">Cytoplasm</keyword>
<proteinExistence type="inferred from homology"/>
<comment type="function">
    <text evidence="11">Copper metallochaperone essential for the assembly of the mitochondrial respiratory chain complex IV (CIV), also known as cytochrome c oxidase. Binds two copper ions and delivers them to the metallochaperone SCO1 which transports the copper ions to the Cu(A) site on the cytochrome c oxidase subunit II (MT-CO2/COX2).</text>
</comment>
<dbReference type="PANTHER" id="PTHR16719">
    <property type="entry name" value="CYTOCHROME C OXIDASE COPPER CHAPERONE"/>
    <property type="match status" value="1"/>
</dbReference>
<keyword evidence="10" id="KW-0143">Chaperone</keyword>
<evidence type="ECO:0000256" key="13">
    <source>
        <dbReference type="ARBA" id="ARBA00071062"/>
    </source>
</evidence>
<dbReference type="Pfam" id="PF05051">
    <property type="entry name" value="COX17"/>
    <property type="match status" value="1"/>
</dbReference>
<feature type="binding site" evidence="14">
    <location>
        <position position="29"/>
    </location>
    <ligand>
        <name>Cu cation</name>
        <dbReference type="ChEBI" id="CHEBI:23378"/>
    </ligand>
</feature>
<evidence type="ECO:0000256" key="4">
    <source>
        <dbReference type="ARBA" id="ARBA00022490"/>
    </source>
</evidence>
<dbReference type="Proteomes" id="UP001154078">
    <property type="component" value="Chromosome 9"/>
</dbReference>
<dbReference type="InterPro" id="IPR009069">
    <property type="entry name" value="Cys_alpha_HP_mot_SF"/>
</dbReference>
<dbReference type="EMBL" id="OV121140">
    <property type="protein sequence ID" value="CAH0563321.1"/>
    <property type="molecule type" value="Genomic_DNA"/>
</dbReference>
<dbReference type="GO" id="GO:0005507">
    <property type="term" value="F:copper ion binding"/>
    <property type="evidence" value="ECO:0007669"/>
    <property type="project" value="InterPro"/>
</dbReference>
<reference evidence="16" key="1">
    <citation type="submission" date="2021-12" db="EMBL/GenBank/DDBJ databases">
        <authorList>
            <person name="King R."/>
        </authorList>
    </citation>
    <scope>NUCLEOTIDE SEQUENCE</scope>
</reference>
<dbReference type="FunFam" id="1.10.287.1130:FF:000001">
    <property type="entry name" value="cytochrome c oxidase copper chaperone"/>
    <property type="match status" value="1"/>
</dbReference>
<protein>
    <recommendedName>
        <fullName evidence="13">Cytochrome c oxidase copper chaperone</fullName>
    </recommendedName>
</protein>
<dbReference type="GO" id="GO:0016531">
    <property type="term" value="F:copper chaperone activity"/>
    <property type="evidence" value="ECO:0007669"/>
    <property type="project" value="InterPro"/>
</dbReference>